<evidence type="ECO:0000313" key="3">
    <source>
        <dbReference type="EMBL" id="KAK9109828.1"/>
    </source>
</evidence>
<accession>A0AAP0I6Z8</accession>
<keyword evidence="4" id="KW-1185">Reference proteome</keyword>
<name>A0AAP0I6Z8_9MAGN</name>
<dbReference type="Pfam" id="PF24750">
    <property type="entry name" value="b-prop_At3g26010-like"/>
    <property type="match status" value="1"/>
</dbReference>
<protein>
    <recommendedName>
        <fullName evidence="5">F-box domain-containing protein</fullName>
    </recommendedName>
</protein>
<gene>
    <name evidence="3" type="ORF">Sjap_017888</name>
</gene>
<feature type="domain" description="F-box protein At3g26010-like beta-propeller" evidence="2">
    <location>
        <begin position="121"/>
        <end position="219"/>
    </location>
</feature>
<dbReference type="PANTHER" id="PTHR31672">
    <property type="entry name" value="BNACNNG10540D PROTEIN"/>
    <property type="match status" value="1"/>
</dbReference>
<comment type="caution">
    <text evidence="3">The sequence shown here is derived from an EMBL/GenBank/DDBJ whole genome shotgun (WGS) entry which is preliminary data.</text>
</comment>
<dbReference type="AlphaFoldDB" id="A0AAP0I6Z8"/>
<evidence type="ECO:0008006" key="5">
    <source>
        <dbReference type="Google" id="ProtNLM"/>
    </source>
</evidence>
<dbReference type="InterPro" id="IPR036047">
    <property type="entry name" value="F-box-like_dom_sf"/>
</dbReference>
<dbReference type="SUPFAM" id="SSF81383">
    <property type="entry name" value="F-box domain"/>
    <property type="match status" value="1"/>
</dbReference>
<dbReference type="CDD" id="cd22157">
    <property type="entry name" value="F-box_AtFBW1-like"/>
    <property type="match status" value="1"/>
</dbReference>
<organism evidence="3 4">
    <name type="scientific">Stephania japonica</name>
    <dbReference type="NCBI Taxonomy" id="461633"/>
    <lineage>
        <taxon>Eukaryota</taxon>
        <taxon>Viridiplantae</taxon>
        <taxon>Streptophyta</taxon>
        <taxon>Embryophyta</taxon>
        <taxon>Tracheophyta</taxon>
        <taxon>Spermatophyta</taxon>
        <taxon>Magnoliopsida</taxon>
        <taxon>Ranunculales</taxon>
        <taxon>Menispermaceae</taxon>
        <taxon>Menispermoideae</taxon>
        <taxon>Cissampelideae</taxon>
        <taxon>Stephania</taxon>
    </lineage>
</organism>
<dbReference type="InterPro" id="IPR001810">
    <property type="entry name" value="F-box_dom"/>
</dbReference>
<dbReference type="Proteomes" id="UP001417504">
    <property type="component" value="Unassembled WGS sequence"/>
</dbReference>
<evidence type="ECO:0000259" key="1">
    <source>
        <dbReference type="Pfam" id="PF00646"/>
    </source>
</evidence>
<dbReference type="EMBL" id="JBBNAE010000007">
    <property type="protein sequence ID" value="KAK9109828.1"/>
    <property type="molecule type" value="Genomic_DNA"/>
</dbReference>
<sequence length="430" mass="50391">MKKKRKTLIECSEQLRRRKKRKALTGCPEIGDDIIFEEILPRLPIKALCRFKSVCKKWFNLLTHDPIFPKHHSQKYPIGTTNPTTFFSHHYLNGVFFFFDSQFKWSTPISLVRCPVDMVDMVMGSANGLIYGECSNSIRLFIYNPITKHTVYVPYPRYSLRFALVCDPFNPSLGFTIVSPVSIREHNDGFETLQFKVYSSKTGEWRVSKNASEFRAPGCRLSRDFFAVYTGENKVYWSLITHILWFDIEKDVAGLVRCPKHRNFVRPDLQLFFTEIGVCEDQLSFSRMTKEGDLEIWLLREKNNEFEWVKKHTVGLQRIVEENWDMMSRFYNSILKKRLNIKKGMKVGFKKLKKGMKVTKENAAEALTHFHCVEPLPYSGGEVLWFSFRNATRSFCYIFSFNIKTLELKFIGKIKPPYYQFVPTLLPCPT</sequence>
<reference evidence="3 4" key="1">
    <citation type="submission" date="2024-01" db="EMBL/GenBank/DDBJ databases">
        <title>Genome assemblies of Stephania.</title>
        <authorList>
            <person name="Yang L."/>
        </authorList>
    </citation>
    <scope>NUCLEOTIDE SEQUENCE [LARGE SCALE GENOMIC DNA]</scope>
    <source>
        <strain evidence="3">QJT</strain>
        <tissue evidence="3">Leaf</tissue>
    </source>
</reference>
<dbReference type="InterPro" id="IPR050796">
    <property type="entry name" value="SCF_F-box_component"/>
</dbReference>
<proteinExistence type="predicted"/>
<dbReference type="Pfam" id="PF00646">
    <property type="entry name" value="F-box"/>
    <property type="match status" value="1"/>
</dbReference>
<evidence type="ECO:0000313" key="4">
    <source>
        <dbReference type="Proteomes" id="UP001417504"/>
    </source>
</evidence>
<dbReference type="InterPro" id="IPR056592">
    <property type="entry name" value="Beta-prop_At3g26010-like"/>
</dbReference>
<evidence type="ECO:0000259" key="2">
    <source>
        <dbReference type="Pfam" id="PF24750"/>
    </source>
</evidence>
<feature type="domain" description="F-box" evidence="1">
    <location>
        <begin position="35"/>
        <end position="68"/>
    </location>
</feature>
<dbReference type="PANTHER" id="PTHR31672:SF13">
    <property type="entry name" value="F-BOX PROTEIN CPR30-LIKE"/>
    <property type="match status" value="1"/>
</dbReference>